<reference evidence="5" key="1">
    <citation type="journal article" date="2019" name="Sci. Rep.">
        <title>Draft genome of Tanacetum cinerariifolium, the natural source of mosquito coil.</title>
        <authorList>
            <person name="Yamashiro T."/>
            <person name="Shiraishi A."/>
            <person name="Satake H."/>
            <person name="Nakayama K."/>
        </authorList>
    </citation>
    <scope>NUCLEOTIDE SEQUENCE</scope>
</reference>
<dbReference type="GO" id="GO:0009570">
    <property type="term" value="C:chloroplast stroma"/>
    <property type="evidence" value="ECO:0007669"/>
    <property type="project" value="UniProtKB-SubCell"/>
</dbReference>
<comment type="similarity">
    <text evidence="2">Belongs to the NifU family.</text>
</comment>
<dbReference type="GO" id="GO:0003676">
    <property type="term" value="F:nucleic acid binding"/>
    <property type="evidence" value="ECO:0007669"/>
    <property type="project" value="InterPro"/>
</dbReference>
<dbReference type="GO" id="GO:0016226">
    <property type="term" value="P:iron-sulfur cluster assembly"/>
    <property type="evidence" value="ECO:0007669"/>
    <property type="project" value="InterPro"/>
</dbReference>
<dbReference type="GO" id="GO:0005198">
    <property type="term" value="F:structural molecule activity"/>
    <property type="evidence" value="ECO:0007669"/>
    <property type="project" value="UniProtKB-ARBA"/>
</dbReference>
<dbReference type="EMBL" id="BKCJ010008448">
    <property type="protein sequence ID" value="GEU82269.1"/>
    <property type="molecule type" value="Genomic_DNA"/>
</dbReference>
<dbReference type="SUPFAM" id="SSF54928">
    <property type="entry name" value="RNA-binding domain, RBD"/>
    <property type="match status" value="1"/>
</dbReference>
<dbReference type="InterPro" id="IPR035979">
    <property type="entry name" value="RBD_domain_sf"/>
</dbReference>
<proteinExistence type="inferred from homology"/>
<comment type="subcellular location">
    <subcellularLocation>
        <location evidence="1">Plastid</location>
        <location evidence="1">Chloroplast stroma</location>
    </subcellularLocation>
</comment>
<comment type="caution">
    <text evidence="5">The sequence shown here is derived from an EMBL/GenBank/DDBJ whole genome shotgun (WGS) entry which is preliminary data.</text>
</comment>
<dbReference type="Gene3D" id="3.30.300.130">
    <property type="entry name" value="Fe-S cluster assembly (FSCA)"/>
    <property type="match status" value="2"/>
</dbReference>
<sequence length="802" mass="89075">MGSFATQTRYINSIPSSCSSCSTSICCYSSDDKPSPSHVILSKKKSFLGGEFQVKQFLRLDSTRRLRLRKCAGVIISPRCVLPLTEENVEKVLDMVRPGLMADGGNVALHEIDGLVVVLKLQGACGSCPSSTMTLKMGIETRLRDKIPEIMDVEQILDTETGLELNEENVEKILAEIRPYLVGTGGGILEFVEIKDYTVKVRLSGPAAGVMTVRVALTQKLREKIPVIAAVQLIDKLLPSFRPIITVPFENAKATVQDLWVSCNQWGVVIDVYIAAKRSKSGHRLGFVRFKNVNDINLLVSNLRVTWMGGFHLFADVAKYGRTNNRLEERFGYIKPNEVSNKANQESINEALMFISEDDCIDLDGMERSILAKVKDLSVITDLLKYMSSEGLVDVGLRYVGGRWVWLEFDSTNQVESVKNSKVLNELFLELKDVSYDFVPNERCVWIDVVGMPLASYAPEVYKKLGGRWGCSVFTDMVNDGPLSHGKVCVLTKSLHRVLESFKVSYRNRSYCITATEFAYWAPNIESTEDKFMIDSPERKDDEEVDVRGVDSDHADSFEESEIIGDSVLSNDGCVKDCMEKNLDDDVEKDIEDCSKNITEKCRLVNNNMSNNVEGEILEDHFDGDRRNDTIEDNADVNPSTNVYLDVNQNTSILEVVDDLSSLDRSSNKAKRLAHHNNGLDDLDISLCNKLLHQDKCRVRTVKAAVNNSSIVSPSSPPELPLWSPSHFLLFPAFSTILSSCRLLLTSMLSPIASICSGGGTDGGSDGESVLDLLRDKDGNSDESSRYQVGDGAVLYRFMAAL</sequence>
<gene>
    <name evidence="5" type="ORF">Tci_054247</name>
</gene>
<dbReference type="InterPro" id="IPR034904">
    <property type="entry name" value="FSCA_dom_sf"/>
</dbReference>
<evidence type="ECO:0000259" key="4">
    <source>
        <dbReference type="Pfam" id="PF01106"/>
    </source>
</evidence>
<dbReference type="GO" id="GO:0005739">
    <property type="term" value="C:mitochondrion"/>
    <property type="evidence" value="ECO:0007669"/>
    <property type="project" value="TreeGrafter"/>
</dbReference>
<dbReference type="SUPFAM" id="SSF117916">
    <property type="entry name" value="Fe-S cluster assembly (FSCA) domain-like"/>
    <property type="match status" value="2"/>
</dbReference>
<name>A0A6L2N9I9_TANCI</name>
<feature type="domain" description="NIF system FeS cluster assembly NifU C-terminal" evidence="4">
    <location>
        <begin position="170"/>
        <end position="231"/>
    </location>
</feature>
<feature type="domain" description="NIF system FeS cluster assembly NifU C-terminal" evidence="4">
    <location>
        <begin position="89"/>
        <end position="154"/>
    </location>
</feature>
<comment type="subunit">
    <text evidence="3">Homodimer; disulfide-linked.</text>
</comment>
<evidence type="ECO:0000256" key="3">
    <source>
        <dbReference type="ARBA" id="ARBA00011748"/>
    </source>
</evidence>
<evidence type="ECO:0000256" key="2">
    <source>
        <dbReference type="ARBA" id="ARBA00006420"/>
    </source>
</evidence>
<evidence type="ECO:0000313" key="5">
    <source>
        <dbReference type="EMBL" id="GEU82269.1"/>
    </source>
</evidence>
<dbReference type="AlphaFoldDB" id="A0A6L2N9I9"/>
<accession>A0A6L2N9I9</accession>
<organism evidence="5">
    <name type="scientific">Tanacetum cinerariifolium</name>
    <name type="common">Dalmatian daisy</name>
    <name type="synonym">Chrysanthemum cinerariifolium</name>
    <dbReference type="NCBI Taxonomy" id="118510"/>
    <lineage>
        <taxon>Eukaryota</taxon>
        <taxon>Viridiplantae</taxon>
        <taxon>Streptophyta</taxon>
        <taxon>Embryophyta</taxon>
        <taxon>Tracheophyta</taxon>
        <taxon>Spermatophyta</taxon>
        <taxon>Magnoliopsida</taxon>
        <taxon>eudicotyledons</taxon>
        <taxon>Gunneridae</taxon>
        <taxon>Pentapetalae</taxon>
        <taxon>asterids</taxon>
        <taxon>campanulids</taxon>
        <taxon>Asterales</taxon>
        <taxon>Asteraceae</taxon>
        <taxon>Asteroideae</taxon>
        <taxon>Anthemideae</taxon>
        <taxon>Anthemidinae</taxon>
        <taxon>Tanacetum</taxon>
    </lineage>
</organism>
<dbReference type="PANTHER" id="PTHR11178">
    <property type="entry name" value="IRON-SULFUR CLUSTER SCAFFOLD PROTEIN NFU-RELATED"/>
    <property type="match status" value="1"/>
</dbReference>
<protein>
    <submittedName>
        <fullName evidence="5">NifU-like protein 3, chloroplastic</fullName>
    </submittedName>
</protein>
<dbReference type="FunFam" id="3.30.300.130:FF:000003">
    <property type="entry name" value="NifU-like protein 3, chloroplastic"/>
    <property type="match status" value="1"/>
</dbReference>
<dbReference type="InterPro" id="IPR001075">
    <property type="entry name" value="NIF_FeS_clus_asmbl_NifU_C"/>
</dbReference>
<dbReference type="GO" id="GO:0005506">
    <property type="term" value="F:iron ion binding"/>
    <property type="evidence" value="ECO:0007669"/>
    <property type="project" value="InterPro"/>
</dbReference>
<dbReference type="PANTHER" id="PTHR11178:SF25">
    <property type="entry name" value="NIFU-LIKE PROTEIN 3, CHLOROPLASTIC"/>
    <property type="match status" value="1"/>
</dbReference>
<dbReference type="GO" id="GO:0051536">
    <property type="term" value="F:iron-sulfur cluster binding"/>
    <property type="evidence" value="ECO:0007669"/>
    <property type="project" value="InterPro"/>
</dbReference>
<dbReference type="Pfam" id="PF01106">
    <property type="entry name" value="NifU"/>
    <property type="match status" value="2"/>
</dbReference>
<evidence type="ECO:0000256" key="1">
    <source>
        <dbReference type="ARBA" id="ARBA00004470"/>
    </source>
</evidence>